<proteinExistence type="predicted"/>
<dbReference type="PANTHER" id="PTHR35708">
    <property type="entry name" value="GB|AAD25831.1"/>
    <property type="match status" value="1"/>
</dbReference>
<dbReference type="AlphaFoldDB" id="A0AAE1MV52"/>
<evidence type="ECO:0000313" key="3">
    <source>
        <dbReference type="EMBL" id="KAK4276416.1"/>
    </source>
</evidence>
<dbReference type="Proteomes" id="UP001293593">
    <property type="component" value="Unassembled WGS sequence"/>
</dbReference>
<evidence type="ECO:0000256" key="2">
    <source>
        <dbReference type="SAM" id="Phobius"/>
    </source>
</evidence>
<feature type="compositionally biased region" description="Basic and acidic residues" evidence="1">
    <location>
        <begin position="95"/>
        <end position="105"/>
    </location>
</feature>
<keyword evidence="2" id="KW-0812">Transmembrane</keyword>
<keyword evidence="4" id="KW-1185">Reference proteome</keyword>
<reference evidence="3" key="1">
    <citation type="submission" date="2023-10" db="EMBL/GenBank/DDBJ databases">
        <title>Chromosome-level genome of the transformable northern wattle, Acacia crassicarpa.</title>
        <authorList>
            <person name="Massaro I."/>
            <person name="Sinha N.R."/>
            <person name="Poethig S."/>
            <person name="Leichty A.R."/>
        </authorList>
    </citation>
    <scope>NUCLEOTIDE SEQUENCE</scope>
    <source>
        <strain evidence="3">Acra3RX</strain>
        <tissue evidence="3">Leaf</tissue>
    </source>
</reference>
<protein>
    <submittedName>
        <fullName evidence="3">Uncharacterized protein</fullName>
    </submittedName>
</protein>
<feature type="region of interest" description="Disordered" evidence="1">
    <location>
        <begin position="86"/>
        <end position="180"/>
    </location>
</feature>
<feature type="transmembrane region" description="Helical" evidence="2">
    <location>
        <begin position="20"/>
        <end position="43"/>
    </location>
</feature>
<dbReference type="PANTHER" id="PTHR35708:SF3">
    <property type="entry name" value="GB|AAD25831.1"/>
    <property type="match status" value="1"/>
</dbReference>
<feature type="compositionally biased region" description="Polar residues" evidence="1">
    <location>
        <begin position="165"/>
        <end position="180"/>
    </location>
</feature>
<evidence type="ECO:0000256" key="1">
    <source>
        <dbReference type="SAM" id="MobiDB-lite"/>
    </source>
</evidence>
<keyword evidence="2" id="KW-1133">Transmembrane helix</keyword>
<organism evidence="3 4">
    <name type="scientific">Acacia crassicarpa</name>
    <name type="common">northern wattle</name>
    <dbReference type="NCBI Taxonomy" id="499986"/>
    <lineage>
        <taxon>Eukaryota</taxon>
        <taxon>Viridiplantae</taxon>
        <taxon>Streptophyta</taxon>
        <taxon>Embryophyta</taxon>
        <taxon>Tracheophyta</taxon>
        <taxon>Spermatophyta</taxon>
        <taxon>Magnoliopsida</taxon>
        <taxon>eudicotyledons</taxon>
        <taxon>Gunneridae</taxon>
        <taxon>Pentapetalae</taxon>
        <taxon>rosids</taxon>
        <taxon>fabids</taxon>
        <taxon>Fabales</taxon>
        <taxon>Fabaceae</taxon>
        <taxon>Caesalpinioideae</taxon>
        <taxon>mimosoid clade</taxon>
        <taxon>Acacieae</taxon>
        <taxon>Acacia</taxon>
    </lineage>
</organism>
<feature type="compositionally biased region" description="Basic and acidic residues" evidence="1">
    <location>
        <begin position="136"/>
        <end position="152"/>
    </location>
</feature>
<accession>A0AAE1MV52</accession>
<comment type="caution">
    <text evidence="3">The sequence shown here is derived from an EMBL/GenBank/DDBJ whole genome shotgun (WGS) entry which is preliminary data.</text>
</comment>
<feature type="compositionally biased region" description="Acidic residues" evidence="1">
    <location>
        <begin position="106"/>
        <end position="121"/>
    </location>
</feature>
<name>A0AAE1MV52_9FABA</name>
<keyword evidence="2" id="KW-0472">Membrane</keyword>
<dbReference type="PROSITE" id="PS51257">
    <property type="entry name" value="PROKAR_LIPOPROTEIN"/>
    <property type="match status" value="1"/>
</dbReference>
<evidence type="ECO:0000313" key="4">
    <source>
        <dbReference type="Proteomes" id="UP001293593"/>
    </source>
</evidence>
<gene>
    <name evidence="3" type="ORF">QN277_019362</name>
</gene>
<dbReference type="EMBL" id="JAWXYG010000004">
    <property type="protein sequence ID" value="KAK4276416.1"/>
    <property type="molecule type" value="Genomic_DNA"/>
</dbReference>
<feature type="transmembrane region" description="Helical" evidence="2">
    <location>
        <begin position="49"/>
        <end position="70"/>
    </location>
</feature>
<sequence>MRWESKVLSPNQMLSSCLCFFKIIPSPSWIFVLPAALISLVFATYLVPGFGFFSVFLYTSLVLVLSTFFCSSTTLNLHKTACVVGETESSMEESSDPREDIAEKKEEEEEEEEEEKEDDDNNGDKEKTSYYAEESSDQREDISEAKEEEVEHNNGGGSGVNNNNYPTRSPDSLSNSRSHLQEMSTSMEYDELDDYRPLYQSIDSSDGSISDEESLIEIALPTGHCSLKHLQQQQHSLTMMTELLAEYNFDMNEEDNLIEIDISMGSIKSYPSRFEIQA</sequence>